<dbReference type="HOGENOM" id="CLU_2680183_0_0_0"/>
<evidence type="ECO:0000313" key="2">
    <source>
        <dbReference type="Proteomes" id="UP000030661"/>
    </source>
</evidence>
<name>A0A081CB24_VECG1</name>
<dbReference type="STRING" id="1499967.U27_02612"/>
<evidence type="ECO:0000313" key="1">
    <source>
        <dbReference type="EMBL" id="GAK61779.1"/>
    </source>
</evidence>
<protein>
    <submittedName>
        <fullName evidence="1">Uncharacterized protein</fullName>
    </submittedName>
</protein>
<reference evidence="1" key="1">
    <citation type="journal article" date="2015" name="PeerJ">
        <title>First genomic representation of candidate bacterial phylum KSB3 points to enhanced environmental sensing as a trigger of wastewater bulking.</title>
        <authorList>
            <person name="Sekiguchi Y."/>
            <person name="Ohashi A."/>
            <person name="Parks D.H."/>
            <person name="Yamauchi T."/>
            <person name="Tyson G.W."/>
            <person name="Hugenholtz P."/>
        </authorList>
    </citation>
    <scope>NUCLEOTIDE SEQUENCE [LARGE SCALE GENOMIC DNA]</scope>
</reference>
<keyword evidence="2" id="KW-1185">Reference proteome</keyword>
<accession>A0A081CB24</accession>
<dbReference type="Proteomes" id="UP000030661">
    <property type="component" value="Unassembled WGS sequence"/>
</dbReference>
<sequence>MLELDRILANPEAYHRAWVEVTMESGSVYQGYIFPKGGPEYYRKVTFVFLDMDGDLSVVPLLLTDKIRLINLGV</sequence>
<gene>
    <name evidence="1" type="ORF">U27_02612</name>
</gene>
<dbReference type="EMBL" id="DF820483">
    <property type="protein sequence ID" value="GAK61779.1"/>
    <property type="molecule type" value="Genomic_DNA"/>
</dbReference>
<proteinExistence type="predicted"/>
<organism evidence="1">
    <name type="scientific">Vecturithrix granuli</name>
    <dbReference type="NCBI Taxonomy" id="1499967"/>
    <lineage>
        <taxon>Bacteria</taxon>
        <taxon>Candidatus Moduliflexota</taxon>
        <taxon>Candidatus Vecturitrichia</taxon>
        <taxon>Candidatus Vecturitrichales</taxon>
        <taxon>Candidatus Vecturitrichaceae</taxon>
        <taxon>Candidatus Vecturithrix</taxon>
    </lineage>
</organism>
<dbReference type="AlphaFoldDB" id="A0A081CB24"/>